<dbReference type="SUPFAM" id="SSF110296">
    <property type="entry name" value="Oligoxyloglucan reducing end-specific cellobiohydrolase"/>
    <property type="match status" value="1"/>
</dbReference>
<dbReference type="SUPFAM" id="SSF56988">
    <property type="entry name" value="Anthrax protective antigen"/>
    <property type="match status" value="1"/>
</dbReference>
<accession>A0A1U9NNT8</accession>
<dbReference type="Gene3D" id="2.130.10.10">
    <property type="entry name" value="YVTN repeat-like/Quinoprotein amine dehydrogenase"/>
    <property type="match status" value="1"/>
</dbReference>
<dbReference type="SMART" id="SM00758">
    <property type="entry name" value="PA14"/>
    <property type="match status" value="1"/>
</dbReference>
<evidence type="ECO:0000259" key="1">
    <source>
        <dbReference type="PROSITE" id="PS51820"/>
    </source>
</evidence>
<dbReference type="Pfam" id="PF07691">
    <property type="entry name" value="PA14"/>
    <property type="match status" value="1"/>
</dbReference>
<dbReference type="PROSITE" id="PS51820">
    <property type="entry name" value="PA14"/>
    <property type="match status" value="1"/>
</dbReference>
<dbReference type="InterPro" id="IPR037524">
    <property type="entry name" value="PA14/GLEYA"/>
</dbReference>
<dbReference type="Pfam" id="PF11958">
    <property type="entry name" value="DUF3472"/>
    <property type="match status" value="1"/>
</dbReference>
<keyword evidence="3" id="KW-1185">Reference proteome</keyword>
<organism evidence="2 3">
    <name type="scientific">Anaerohalosphaera lusitana</name>
    <dbReference type="NCBI Taxonomy" id="1936003"/>
    <lineage>
        <taxon>Bacteria</taxon>
        <taxon>Pseudomonadati</taxon>
        <taxon>Planctomycetota</taxon>
        <taxon>Phycisphaerae</taxon>
        <taxon>Sedimentisphaerales</taxon>
        <taxon>Anaerohalosphaeraceae</taxon>
        <taxon>Anaerohalosphaera</taxon>
    </lineage>
</organism>
<dbReference type="Gene3D" id="2.60.120.380">
    <property type="match status" value="1"/>
</dbReference>
<dbReference type="KEGG" id="alus:STSP2_02363"/>
<dbReference type="InterPro" id="IPR021862">
    <property type="entry name" value="DUF3472"/>
</dbReference>
<feature type="domain" description="PA14" evidence="1">
    <location>
        <begin position="391"/>
        <end position="552"/>
    </location>
</feature>
<dbReference type="Gene3D" id="2.60.120.200">
    <property type="match status" value="1"/>
</dbReference>
<dbReference type="PANTHER" id="PTHR43739">
    <property type="entry name" value="XYLOGLUCANASE (EUROFUNG)"/>
    <property type="match status" value="1"/>
</dbReference>
<name>A0A1U9NNT8_9BACT</name>
<sequence>MLLCVACVLPTYATWYGENVDDGADIMMMDVRWPWWPESTYYANWNFNTNPHGIGGYGGFTGGVPTVGPDHLPDFDPQVQSAFRPSSVWSFWGGNEKGEPVRVEATSQFNYPRQYVGEGASGALGGIWPVIEQGKWYTMLMRVWMPVDDEQADHSYIGRWVKDVENDRWYLYGIMRLPVKATSFTGNAGFLEDFGNAARSVRAMHRRLGYFRKDNRWQKSDTVIYNVPPAGSVLDTYWVVNKIENGTVLAMELSSNRKLLPQKLTGEPLPLGETTEFKVAQPDQPTLDEPAVEKLTAVFNGKQVLVSWEIPHSAAPQFLYKIEVYDDPQCEGQPVAVSTARMPITRSVLVDAEVENPTVKFYLKDIFDQSIEPMIIKAGSAPVPSSPVKVRTAPGLGYRLFLKDQDTHTNVFYPENDKLIQSQNERHFWTSIDQLTDGRLAQQGICRGFDTTLQGTRGHGYGYQYTGLLDVPATGLYLFHMRGTDGYSITIDNKNALTWDGLHGPEEKTFMLVLEKGLHPISVDYFLDRREPFFKLEWKGPGLDRHPIPESALVHELDSDMPHTRLIVRGGDNGKVLAGVIIRPNGHKIEKTQLFLDDMAIKESKGDELRYTGLLPAGKHEIWARVYYDGNHTIDSQPTTADIGSEPIIDWQIGVAGEADSVHNIVQPTANSFSFVGEGEYILYRKAQGDFTLTCRIDDYTGPGDPVNGSSWVGLTVREDASKNNYKWGREFGLMQTAHYGLRLVPDNSNLGGSRVSMQKLPADHSWLRVVRKGDLWIAWTSDDGKDWHYCTTYYRPMPKEVDAGIVFRALPQDAQMYFRATVSNVRLESSLPAGFAMPAAVPVPAMPDDQLTGVVVAPSDPDIVVVRSTTRGLLRSTDAGNTWKPANGSLAGAANCVRSVAIHPTNPNVMLRGAGRANASGKFEGGLYMTTDAGQSWKKLNFVGDFDGAGPSALCGEVIAYLNNEPDTILVGCETAGLFRSTDAGTTWQQVLQAGQRFTAVKADPWRTTRKGDAYIHAVTCPDALMSLLGRGEPAFTATDQLTRDYASGNNGEYFRQQSERDDLGYLNLTFDNRSTGQFAYATTHGICHTYNDGRENFLLKENMQLPAMRPVTAIGTAKINDQPWTRAYTQALQPETTGRIARSEVACQNWRWQTVTPDSLPGMIAVTADFIASDTPAKHWWFLSTDGLYRSDPQAEKFMKMLE</sequence>
<dbReference type="Proteomes" id="UP000189674">
    <property type="component" value="Chromosome"/>
</dbReference>
<dbReference type="PANTHER" id="PTHR43739:SF5">
    <property type="entry name" value="EXO-ALPHA-SIALIDASE"/>
    <property type="match status" value="1"/>
</dbReference>
<dbReference type="InterPro" id="IPR015943">
    <property type="entry name" value="WD40/YVTN_repeat-like_dom_sf"/>
</dbReference>
<dbReference type="InterPro" id="IPR011658">
    <property type="entry name" value="PA14_dom"/>
</dbReference>
<dbReference type="GO" id="GO:0010411">
    <property type="term" value="P:xyloglucan metabolic process"/>
    <property type="evidence" value="ECO:0007669"/>
    <property type="project" value="TreeGrafter"/>
</dbReference>
<protein>
    <recommendedName>
        <fullName evidence="1">PA14 domain-containing protein</fullName>
    </recommendedName>
</protein>
<dbReference type="EMBL" id="CP019791">
    <property type="protein sequence ID" value="AQT69176.1"/>
    <property type="molecule type" value="Genomic_DNA"/>
</dbReference>
<evidence type="ECO:0000313" key="3">
    <source>
        <dbReference type="Proteomes" id="UP000189674"/>
    </source>
</evidence>
<dbReference type="STRING" id="1936003.STSP2_02363"/>
<dbReference type="AlphaFoldDB" id="A0A1U9NNT8"/>
<proteinExistence type="predicted"/>
<reference evidence="3" key="1">
    <citation type="submission" date="2017-02" db="EMBL/GenBank/DDBJ databases">
        <title>Comparative genomics and description of representatives of a novel lineage of planctomycetes thriving in anoxic sediments.</title>
        <authorList>
            <person name="Spring S."/>
            <person name="Bunk B."/>
            <person name="Sproer C."/>
        </authorList>
    </citation>
    <scope>NUCLEOTIDE SEQUENCE [LARGE SCALE GENOMIC DNA]</scope>
    <source>
        <strain evidence="3">ST-NAGAB-D1</strain>
    </source>
</reference>
<gene>
    <name evidence="2" type="ORF">STSP2_02363</name>
</gene>
<evidence type="ECO:0000313" key="2">
    <source>
        <dbReference type="EMBL" id="AQT69176.1"/>
    </source>
</evidence>
<dbReference type="InterPro" id="IPR052025">
    <property type="entry name" value="Xyloglucanase_GH74"/>
</dbReference>